<accession>A0A177AK28</accession>
<dbReference type="GeneID" id="36283935"/>
<evidence type="ECO:0000256" key="1">
    <source>
        <dbReference type="SAM" id="MobiDB-lite"/>
    </source>
</evidence>
<dbReference type="RefSeq" id="XP_024327711.1">
    <property type="nucleotide sequence ID" value="XM_024464529.1"/>
</dbReference>
<dbReference type="VEuPathDB" id="FungiDB:GMDG_05669"/>
<protein>
    <submittedName>
        <fullName evidence="2">Uncharacterized protein</fullName>
    </submittedName>
</protein>
<dbReference type="EMBL" id="KV441387">
    <property type="protein sequence ID" value="OAF62439.1"/>
    <property type="molecule type" value="Genomic_DNA"/>
</dbReference>
<feature type="compositionally biased region" description="Polar residues" evidence="1">
    <location>
        <begin position="83"/>
        <end position="99"/>
    </location>
</feature>
<name>A0A177AK28_9PEZI</name>
<gene>
    <name evidence="2" type="ORF">VC83_00842</name>
</gene>
<dbReference type="Proteomes" id="UP000077154">
    <property type="component" value="Unassembled WGS sequence"/>
</dbReference>
<evidence type="ECO:0000313" key="2">
    <source>
        <dbReference type="EMBL" id="OAF62439.1"/>
    </source>
</evidence>
<organism evidence="2">
    <name type="scientific">Pseudogymnoascus destructans</name>
    <dbReference type="NCBI Taxonomy" id="655981"/>
    <lineage>
        <taxon>Eukaryota</taxon>
        <taxon>Fungi</taxon>
        <taxon>Dikarya</taxon>
        <taxon>Ascomycota</taxon>
        <taxon>Pezizomycotina</taxon>
        <taxon>Leotiomycetes</taxon>
        <taxon>Thelebolales</taxon>
        <taxon>Thelebolaceae</taxon>
        <taxon>Pseudogymnoascus</taxon>
    </lineage>
</organism>
<proteinExistence type="predicted"/>
<reference evidence="2" key="1">
    <citation type="submission" date="2016-03" db="EMBL/GenBank/DDBJ databases">
        <title>Updated assembly of Pseudogymnoascus destructans, the fungus causing white-nose syndrome of bats.</title>
        <authorList>
            <person name="Palmer J.M."/>
            <person name="Drees K.P."/>
            <person name="Foster J.T."/>
            <person name="Lindner D.L."/>
        </authorList>
    </citation>
    <scope>NUCLEOTIDE SEQUENCE [LARGE SCALE GENOMIC DNA]</scope>
    <source>
        <strain evidence="2">20631-21</strain>
    </source>
</reference>
<sequence length="145" mass="15760">MVPATVGLSDRPAYIEAHSSEASDLTEGFDYMVKNDMMSDKKLQVLRSNRSPRPSQLPANNPYLGPATQLKYGIASSVYPSNPTGFMSPNPQAQFQSPQPLYGSRQLPGTLNPSPYSATGPQVYTTDPIKCMTNVNLCKIFGTVI</sequence>
<dbReference type="AlphaFoldDB" id="A0A177AK28"/>
<feature type="region of interest" description="Disordered" evidence="1">
    <location>
        <begin position="83"/>
        <end position="113"/>
    </location>
</feature>
<dbReference type="OrthoDB" id="5418574at2759"/>